<feature type="compositionally biased region" description="Low complexity" evidence="2">
    <location>
        <begin position="49"/>
        <end position="61"/>
    </location>
</feature>
<organism evidence="3 4">
    <name type="scientific">Seminavis robusta</name>
    <dbReference type="NCBI Taxonomy" id="568900"/>
    <lineage>
        <taxon>Eukaryota</taxon>
        <taxon>Sar</taxon>
        <taxon>Stramenopiles</taxon>
        <taxon>Ochrophyta</taxon>
        <taxon>Bacillariophyta</taxon>
        <taxon>Bacillariophyceae</taxon>
        <taxon>Bacillariophycidae</taxon>
        <taxon>Naviculales</taxon>
        <taxon>Naviculaceae</taxon>
        <taxon>Seminavis</taxon>
    </lineage>
</organism>
<feature type="compositionally biased region" description="Polar residues" evidence="2">
    <location>
        <begin position="32"/>
        <end position="48"/>
    </location>
</feature>
<reference evidence="3" key="1">
    <citation type="submission" date="2020-06" db="EMBL/GenBank/DDBJ databases">
        <authorList>
            <consortium name="Plant Systems Biology data submission"/>
        </authorList>
    </citation>
    <scope>NUCLEOTIDE SEQUENCE</scope>
    <source>
        <strain evidence="3">D6</strain>
    </source>
</reference>
<protein>
    <submittedName>
        <fullName evidence="3">Uncharacterized protein</fullName>
    </submittedName>
</protein>
<feature type="compositionally biased region" description="Low complexity" evidence="2">
    <location>
        <begin position="10"/>
        <end position="29"/>
    </location>
</feature>
<feature type="compositionally biased region" description="Basic residues" evidence="2">
    <location>
        <begin position="437"/>
        <end position="455"/>
    </location>
</feature>
<sequence>MDTPRDNATAAWQQASSSGEAQSSQLQLLPYQVQNQHQSEEGNMNTADQQQQPGNQQSAQQTSETAIAMELARVIVQMNQGDNQGSAGNLPTLGQQAPGPIAPPPPPPVAPTVAAVAGGGGETGGEGTGGDLPFWSNQPEVNCLAVLLVLQKLEEVQNELNQQTSQFVQMSAVLSNIQQSVGGGAAATSVPQMPVAPNNTSVMELILPLCRQDPSSMLGALVAGLLFTCKKQQEQQRMVENLQGQIDNLQRQQLGGRIPLMNQQTGGNLPDPQAFTLPLPQLSPSSLQSLLQAVFQSPPQPQQQPPTPQQQPQPAQRESLFQFLAQQHPAPLPTPLAPLQEPRNLQLFRNAVQEQIQYEQGQEAVDLQPHVASTGINGNTGGTENDRIGLELLRRLATVLRQAAEENMSVEPNASYAPVRDNSDIPRVVNVPQRDPSRKHRNRKRRKRRRRRRRHIDKDDLDYDHLSSSVGTSSMEYEDYEDDLRAEGAAAAKRPRIHHVVPNNMEAEAVGIMAALPFAAAAPGVAAEPVLPLGDAQARIDNGGEDDNHRAVMPPPRQDVEMVSSLSDAAELESTGSSGVSSMTKRSTISTKATTGNLKCP</sequence>
<feature type="compositionally biased region" description="Pro residues" evidence="2">
    <location>
        <begin position="298"/>
        <end position="311"/>
    </location>
</feature>
<proteinExistence type="predicted"/>
<feature type="compositionally biased region" description="Polar residues" evidence="2">
    <location>
        <begin position="466"/>
        <end position="475"/>
    </location>
</feature>
<feature type="region of interest" description="Disordered" evidence="2">
    <location>
        <begin position="1"/>
        <end position="63"/>
    </location>
</feature>
<evidence type="ECO:0000313" key="4">
    <source>
        <dbReference type="Proteomes" id="UP001153069"/>
    </source>
</evidence>
<name>A0A9N8E715_9STRA</name>
<feature type="region of interest" description="Disordered" evidence="2">
    <location>
        <begin position="563"/>
        <end position="601"/>
    </location>
</feature>
<gene>
    <name evidence="3" type="ORF">SEMRO_732_G194480.1</name>
</gene>
<feature type="region of interest" description="Disordered" evidence="2">
    <location>
        <begin position="295"/>
        <end position="317"/>
    </location>
</feature>
<dbReference type="Proteomes" id="UP001153069">
    <property type="component" value="Unassembled WGS sequence"/>
</dbReference>
<feature type="compositionally biased region" description="Polar residues" evidence="2">
    <location>
        <begin position="574"/>
        <end position="601"/>
    </location>
</feature>
<dbReference type="AlphaFoldDB" id="A0A9N8E715"/>
<evidence type="ECO:0000256" key="1">
    <source>
        <dbReference type="SAM" id="Coils"/>
    </source>
</evidence>
<dbReference type="EMBL" id="CAICTM010000731">
    <property type="protein sequence ID" value="CAB9515702.1"/>
    <property type="molecule type" value="Genomic_DNA"/>
</dbReference>
<keyword evidence="4" id="KW-1185">Reference proteome</keyword>
<evidence type="ECO:0000256" key="2">
    <source>
        <dbReference type="SAM" id="MobiDB-lite"/>
    </source>
</evidence>
<evidence type="ECO:0000313" key="3">
    <source>
        <dbReference type="EMBL" id="CAB9515702.1"/>
    </source>
</evidence>
<feature type="coiled-coil region" evidence="1">
    <location>
        <begin position="146"/>
        <end position="173"/>
    </location>
</feature>
<keyword evidence="1" id="KW-0175">Coiled coil</keyword>
<comment type="caution">
    <text evidence="3">The sequence shown here is derived from an EMBL/GenBank/DDBJ whole genome shotgun (WGS) entry which is preliminary data.</text>
</comment>
<accession>A0A9N8E715</accession>
<feature type="region of interest" description="Disordered" evidence="2">
    <location>
        <begin position="411"/>
        <end position="476"/>
    </location>
</feature>